<dbReference type="PANTHER" id="PTHR43580">
    <property type="entry name" value="OXIDOREDUCTASE GLYR1-RELATED"/>
    <property type="match status" value="1"/>
</dbReference>
<dbReference type="EMBL" id="CP001359">
    <property type="protein sequence ID" value="ACL63967.1"/>
    <property type="molecule type" value="Genomic_DNA"/>
</dbReference>
<dbReference type="InterPro" id="IPR008927">
    <property type="entry name" value="6-PGluconate_DH-like_C_sf"/>
</dbReference>
<dbReference type="SUPFAM" id="SSF48179">
    <property type="entry name" value="6-phosphogluconate dehydrogenase C-terminal domain-like"/>
    <property type="match status" value="1"/>
</dbReference>
<dbReference type="Gene3D" id="1.10.1040.10">
    <property type="entry name" value="N-(1-d-carboxylethyl)-l-norvaline Dehydrogenase, domain 2"/>
    <property type="match status" value="1"/>
</dbReference>
<proteinExistence type="predicted"/>
<dbReference type="KEGG" id="acp:A2cp1_0610"/>
<dbReference type="AlphaFoldDB" id="B8JC45"/>
<sequence>MRLRIGFIGLGTMGEPIANNLRRAGHELAVWNRTPARADHLVSRGAKRAATPRECASGRDAVFTCVSDERALDAVLDGPDGVLAGLREGDVLVDLTTAGVTSARAVAARADARGARFVACPVLGSKTAAEQAQVVLVAGGPGPARERLRPALHAISARLFELDDPAQAALMKLCVNAVGGAMMTAFGEAVALASAGGVEPSRLVEVLQASAFHSPLYLMKGELVQKKDWAPRFRIALAEKDQRLAQEAAAELGAQVPVSEAVRELMAAATEAGRGDQDVAALADLYLEWTRRR</sequence>
<accession>B8JC45</accession>
<evidence type="ECO:0000313" key="6">
    <source>
        <dbReference type="EMBL" id="ACL63967.1"/>
    </source>
</evidence>
<dbReference type="InterPro" id="IPR029154">
    <property type="entry name" value="HIBADH-like_NADP-bd"/>
</dbReference>
<protein>
    <submittedName>
        <fullName evidence="6">6-phosphogluconate dehydrogenase NAD-binding</fullName>
    </submittedName>
</protein>
<evidence type="ECO:0000259" key="4">
    <source>
        <dbReference type="Pfam" id="PF03446"/>
    </source>
</evidence>
<evidence type="ECO:0000313" key="7">
    <source>
        <dbReference type="Proteomes" id="UP000007089"/>
    </source>
</evidence>
<dbReference type="GO" id="GO:0016491">
    <property type="term" value="F:oxidoreductase activity"/>
    <property type="evidence" value="ECO:0007669"/>
    <property type="project" value="UniProtKB-KW"/>
</dbReference>
<dbReference type="InterPro" id="IPR036291">
    <property type="entry name" value="NAD(P)-bd_dom_sf"/>
</dbReference>
<dbReference type="HOGENOM" id="CLU_035117_1_0_7"/>
<dbReference type="RefSeq" id="WP_012632014.1">
    <property type="nucleotide sequence ID" value="NC_011891.1"/>
</dbReference>
<dbReference type="InterPro" id="IPR015815">
    <property type="entry name" value="HIBADH-related"/>
</dbReference>
<keyword evidence="7" id="KW-1185">Reference proteome</keyword>
<feature type="active site" evidence="3">
    <location>
        <position position="172"/>
    </location>
</feature>
<dbReference type="InterPro" id="IPR051265">
    <property type="entry name" value="HIBADH-related_NP60_sf"/>
</dbReference>
<dbReference type="Pfam" id="PF03446">
    <property type="entry name" value="NAD_binding_2"/>
    <property type="match status" value="1"/>
</dbReference>
<gene>
    <name evidence="6" type="ordered locus">A2cp1_0610</name>
</gene>
<dbReference type="PANTHER" id="PTHR43580:SF2">
    <property type="entry name" value="CYTOKINE-LIKE NUCLEAR FACTOR N-PAC"/>
    <property type="match status" value="1"/>
</dbReference>
<organism evidence="6 7">
    <name type="scientific">Anaeromyxobacter dehalogenans (strain ATCC BAA-258 / DSM 21875 / 2CP-1)</name>
    <dbReference type="NCBI Taxonomy" id="455488"/>
    <lineage>
        <taxon>Bacteria</taxon>
        <taxon>Pseudomonadati</taxon>
        <taxon>Myxococcota</taxon>
        <taxon>Myxococcia</taxon>
        <taxon>Myxococcales</taxon>
        <taxon>Cystobacterineae</taxon>
        <taxon>Anaeromyxobacteraceae</taxon>
        <taxon>Anaeromyxobacter</taxon>
    </lineage>
</organism>
<feature type="domain" description="3-hydroxyisobutyrate dehydrogenase-like NAD-binding" evidence="5">
    <location>
        <begin position="168"/>
        <end position="285"/>
    </location>
</feature>
<reference evidence="6" key="1">
    <citation type="submission" date="2009-01" db="EMBL/GenBank/DDBJ databases">
        <title>Complete sequence of Anaeromyxobacter dehalogenans 2CP-1.</title>
        <authorList>
            <consortium name="US DOE Joint Genome Institute"/>
            <person name="Lucas S."/>
            <person name="Copeland A."/>
            <person name="Lapidus A."/>
            <person name="Glavina del Rio T."/>
            <person name="Dalin E."/>
            <person name="Tice H."/>
            <person name="Bruce D."/>
            <person name="Goodwin L."/>
            <person name="Pitluck S."/>
            <person name="Saunders E."/>
            <person name="Brettin T."/>
            <person name="Detter J.C."/>
            <person name="Han C."/>
            <person name="Larimer F."/>
            <person name="Land M."/>
            <person name="Hauser L."/>
            <person name="Kyrpides N."/>
            <person name="Ovchinnikova G."/>
            <person name="Beliaev A.S."/>
            <person name="Richardson P."/>
        </authorList>
    </citation>
    <scope>NUCLEOTIDE SEQUENCE</scope>
    <source>
        <strain evidence="6">2CP-1</strain>
    </source>
</reference>
<evidence type="ECO:0000256" key="1">
    <source>
        <dbReference type="ARBA" id="ARBA00023002"/>
    </source>
</evidence>
<dbReference type="PIRSF" id="PIRSF000103">
    <property type="entry name" value="HIBADH"/>
    <property type="match status" value="1"/>
</dbReference>
<dbReference type="SUPFAM" id="SSF51735">
    <property type="entry name" value="NAD(P)-binding Rossmann-fold domains"/>
    <property type="match status" value="1"/>
</dbReference>
<dbReference type="InterPro" id="IPR013328">
    <property type="entry name" value="6PGD_dom2"/>
</dbReference>
<dbReference type="Proteomes" id="UP000007089">
    <property type="component" value="Chromosome"/>
</dbReference>
<evidence type="ECO:0000256" key="3">
    <source>
        <dbReference type="PIRSR" id="PIRSR000103-1"/>
    </source>
</evidence>
<dbReference type="GO" id="GO:0050661">
    <property type="term" value="F:NADP binding"/>
    <property type="evidence" value="ECO:0007669"/>
    <property type="project" value="InterPro"/>
</dbReference>
<keyword evidence="2" id="KW-0520">NAD</keyword>
<dbReference type="GO" id="GO:0051287">
    <property type="term" value="F:NAD binding"/>
    <property type="evidence" value="ECO:0007669"/>
    <property type="project" value="InterPro"/>
</dbReference>
<dbReference type="Pfam" id="PF14833">
    <property type="entry name" value="NAD_binding_11"/>
    <property type="match status" value="1"/>
</dbReference>
<dbReference type="InterPro" id="IPR006115">
    <property type="entry name" value="6PGDH_NADP-bd"/>
</dbReference>
<feature type="domain" description="6-phosphogluconate dehydrogenase NADP-binding" evidence="4">
    <location>
        <begin position="4"/>
        <end position="160"/>
    </location>
</feature>
<keyword evidence="1" id="KW-0560">Oxidoreductase</keyword>
<dbReference type="Gene3D" id="3.40.50.720">
    <property type="entry name" value="NAD(P)-binding Rossmann-like Domain"/>
    <property type="match status" value="1"/>
</dbReference>
<evidence type="ECO:0000259" key="5">
    <source>
        <dbReference type="Pfam" id="PF14833"/>
    </source>
</evidence>
<evidence type="ECO:0000256" key="2">
    <source>
        <dbReference type="ARBA" id="ARBA00023027"/>
    </source>
</evidence>
<name>B8JC45_ANAD2</name>